<accession>A0A8J4CUS5</accession>
<dbReference type="Proteomes" id="UP000722791">
    <property type="component" value="Unassembled WGS sequence"/>
</dbReference>
<evidence type="ECO:0000313" key="2">
    <source>
        <dbReference type="EMBL" id="GIM10592.1"/>
    </source>
</evidence>
<protein>
    <submittedName>
        <fullName evidence="1">Uncharacterized protein</fullName>
    </submittedName>
</protein>
<reference evidence="1" key="1">
    <citation type="journal article" date="2021" name="Proc. Natl. Acad. Sci. U.S.A.">
        <title>Three genomes in the algal genus Volvox reveal the fate of a haploid sex-determining region after a transition to homothallism.</title>
        <authorList>
            <person name="Yamamoto K."/>
            <person name="Hamaji T."/>
            <person name="Kawai-Toyooka H."/>
            <person name="Matsuzaki R."/>
            <person name="Takahashi F."/>
            <person name="Nishimura Y."/>
            <person name="Kawachi M."/>
            <person name="Noguchi H."/>
            <person name="Minakuchi Y."/>
            <person name="Umen J.G."/>
            <person name="Toyoda A."/>
            <person name="Nozaki H."/>
        </authorList>
    </citation>
    <scope>NUCLEOTIDE SEQUENCE</scope>
    <source>
        <strain evidence="2">NIES-3785</strain>
        <strain evidence="1">NIES-3786</strain>
    </source>
</reference>
<organism evidence="1 3">
    <name type="scientific">Volvox reticuliferus</name>
    <dbReference type="NCBI Taxonomy" id="1737510"/>
    <lineage>
        <taxon>Eukaryota</taxon>
        <taxon>Viridiplantae</taxon>
        <taxon>Chlorophyta</taxon>
        <taxon>core chlorophytes</taxon>
        <taxon>Chlorophyceae</taxon>
        <taxon>CS clade</taxon>
        <taxon>Chlamydomonadales</taxon>
        <taxon>Volvocaceae</taxon>
        <taxon>Volvox</taxon>
    </lineage>
</organism>
<proteinExistence type="predicted"/>
<dbReference type="EMBL" id="BNCQ01000035">
    <property type="protein sequence ID" value="GIM10592.1"/>
    <property type="molecule type" value="Genomic_DNA"/>
</dbReference>
<sequence>MTSSPPSSANSTPAETDARRKAAAAWVGITHGSVSRRCELLQGADDSFHRCKVLGLRHKACGKSCAIQHKPSRLRQLNRECAVPYIITGPSWTMQSMSGRAACFINRAVEVGMDEVRPGLRSPVTSRGPGSYTEA</sequence>
<dbReference type="AlphaFoldDB" id="A0A8J4CUS5"/>
<gene>
    <name evidence="1" type="ORF">Vretifemale_15214</name>
    <name evidence="2" type="ORF">Vretimale_14220</name>
</gene>
<keyword evidence="3" id="KW-1185">Reference proteome</keyword>
<dbReference type="Proteomes" id="UP000747110">
    <property type="component" value="Unassembled WGS sequence"/>
</dbReference>
<name>A0A8J4CUS5_9CHLO</name>
<evidence type="ECO:0000313" key="3">
    <source>
        <dbReference type="Proteomes" id="UP000747110"/>
    </source>
</evidence>
<comment type="caution">
    <text evidence="1">The sequence shown here is derived from an EMBL/GenBank/DDBJ whole genome shotgun (WGS) entry which is preliminary data.</text>
</comment>
<dbReference type="EMBL" id="BNCP01000038">
    <property type="protein sequence ID" value="GIL87052.1"/>
    <property type="molecule type" value="Genomic_DNA"/>
</dbReference>
<evidence type="ECO:0000313" key="1">
    <source>
        <dbReference type="EMBL" id="GIL87052.1"/>
    </source>
</evidence>